<proteinExistence type="predicted"/>
<dbReference type="Proteomes" id="UP000186438">
    <property type="component" value="Unassembled WGS sequence"/>
</dbReference>
<evidence type="ECO:0000313" key="4">
    <source>
        <dbReference type="Proteomes" id="UP000186438"/>
    </source>
</evidence>
<evidence type="ECO:0000256" key="2">
    <source>
        <dbReference type="SAM" id="Phobius"/>
    </source>
</evidence>
<sequence length="228" mass="24320">MTDETADHKEQAASEAVGQETDEHETTATDAPEQDASKDDGEPRVVDEPKAERRRLQASISVRTLLVGGLIAALVAGIGVMTWLYIGAKRDLDGQAREVADTKRAEKIALDYATNAAAMNFKDLPAWKAKLVAGTSPELKERLGAAADQMEQILVPLQWNSTARPLSAKVRSKVGGAYIVDAFVSVMTRTAQGPDPLQSTATYSVTIDSGKNWQITDVGGIGAAVEGR</sequence>
<dbReference type="AlphaFoldDB" id="A0A1Q4I3A9"/>
<dbReference type="EMBL" id="MPNT01000001">
    <property type="protein sequence ID" value="OJZ76356.1"/>
    <property type="molecule type" value="Genomic_DNA"/>
</dbReference>
<name>A0A1Q4I3A9_9MYCO</name>
<dbReference type="STRING" id="53378.BRW65_01155"/>
<keyword evidence="2" id="KW-0812">Transmembrane</keyword>
<protein>
    <submittedName>
        <fullName evidence="3">Uncharacterized protein</fullName>
    </submittedName>
</protein>
<feature type="compositionally biased region" description="Basic and acidic residues" evidence="1">
    <location>
        <begin position="1"/>
        <end position="12"/>
    </location>
</feature>
<feature type="transmembrane region" description="Helical" evidence="2">
    <location>
        <begin position="64"/>
        <end position="86"/>
    </location>
</feature>
<reference evidence="3 4" key="1">
    <citation type="submission" date="2016-11" db="EMBL/GenBank/DDBJ databases">
        <title>Genome sequences of unsequenced Mycobacteria.</title>
        <authorList>
            <person name="Greninger A.L."/>
            <person name="Fang F."/>
            <person name="Jerome K.R."/>
        </authorList>
    </citation>
    <scope>NUCLEOTIDE SEQUENCE [LARGE SCALE GENOMIC DNA]</scope>
    <source>
        <strain evidence="3 4">M11</strain>
    </source>
</reference>
<feature type="region of interest" description="Disordered" evidence="1">
    <location>
        <begin position="1"/>
        <end position="53"/>
    </location>
</feature>
<keyword evidence="2" id="KW-0472">Membrane</keyword>
<evidence type="ECO:0000313" key="3">
    <source>
        <dbReference type="EMBL" id="OJZ76356.1"/>
    </source>
</evidence>
<accession>A0A1Q4I3A9</accession>
<gene>
    <name evidence="3" type="ORF">BRW65_01155</name>
</gene>
<keyword evidence="2" id="KW-1133">Transmembrane helix</keyword>
<keyword evidence="4" id="KW-1185">Reference proteome</keyword>
<organism evidence="3 4">
    <name type="scientific">Mycobacterium paraffinicum</name>
    <dbReference type="NCBI Taxonomy" id="53378"/>
    <lineage>
        <taxon>Bacteria</taxon>
        <taxon>Bacillati</taxon>
        <taxon>Actinomycetota</taxon>
        <taxon>Actinomycetes</taxon>
        <taxon>Mycobacteriales</taxon>
        <taxon>Mycobacteriaceae</taxon>
        <taxon>Mycobacterium</taxon>
    </lineage>
</organism>
<comment type="caution">
    <text evidence="3">The sequence shown here is derived from an EMBL/GenBank/DDBJ whole genome shotgun (WGS) entry which is preliminary data.</text>
</comment>
<evidence type="ECO:0000256" key="1">
    <source>
        <dbReference type="SAM" id="MobiDB-lite"/>
    </source>
</evidence>
<feature type="compositionally biased region" description="Basic and acidic residues" evidence="1">
    <location>
        <begin position="35"/>
        <end position="53"/>
    </location>
</feature>